<feature type="coiled-coil region" evidence="1">
    <location>
        <begin position="135"/>
        <end position="169"/>
    </location>
</feature>
<keyword evidence="2" id="KW-0472">Membrane</keyword>
<name>S0FGB7_RUMCE</name>
<accession>S0FGB7</accession>
<protein>
    <submittedName>
        <fullName evidence="3">Uncharacterized protein</fullName>
    </submittedName>
</protein>
<evidence type="ECO:0000256" key="1">
    <source>
        <dbReference type="SAM" id="Coils"/>
    </source>
</evidence>
<dbReference type="EMBL" id="AORV01000054">
    <property type="protein sequence ID" value="EMS70395.1"/>
    <property type="molecule type" value="Genomic_DNA"/>
</dbReference>
<keyword evidence="1" id="KW-0175">Coiled coil</keyword>
<reference evidence="3 4" key="1">
    <citation type="journal article" date="2013" name="Genome Announc.">
        <title>Draft Genome Sequence of the Cellulolytic, Mesophilic, Anaerobic Bacterium Clostridium termitidis Strain CT1112 (DSM 5398).</title>
        <authorList>
            <person name="Lal S."/>
            <person name="Ramachandran U."/>
            <person name="Zhang X."/>
            <person name="Munir R."/>
            <person name="Sparling R."/>
            <person name="Levin D.B."/>
        </authorList>
    </citation>
    <scope>NUCLEOTIDE SEQUENCE [LARGE SCALE GENOMIC DNA]</scope>
    <source>
        <strain evidence="3 4">CT1112</strain>
    </source>
</reference>
<sequence>MTSVFIGLVSAGTTIIVLILGELLFGSKILSLIERHRTIIISAHDNQAADHNRILEDTNALRVDNRIILKISENLNGKIEAIDKDLVNEKENKRLQFERLSDKQREIKNSLDRLVSFSDEFEKKSMENSKLWREKEELKEENRELGRIIKLQKARISELERINEIQTEEVKDKMVHTMPEIN</sequence>
<dbReference type="RefSeq" id="WP_004628229.1">
    <property type="nucleotide sequence ID" value="NZ_AORV01000054.1"/>
</dbReference>
<keyword evidence="2" id="KW-1133">Transmembrane helix</keyword>
<dbReference type="STRING" id="1195236.CTER_3750"/>
<organism evidence="3 4">
    <name type="scientific">Ruminiclostridium cellobioparum subsp. termitidis CT1112</name>
    <dbReference type="NCBI Taxonomy" id="1195236"/>
    <lineage>
        <taxon>Bacteria</taxon>
        <taxon>Bacillati</taxon>
        <taxon>Bacillota</taxon>
        <taxon>Clostridia</taxon>
        <taxon>Eubacteriales</taxon>
        <taxon>Oscillospiraceae</taxon>
        <taxon>Ruminiclostridium</taxon>
    </lineage>
</organism>
<evidence type="ECO:0000256" key="2">
    <source>
        <dbReference type="SAM" id="Phobius"/>
    </source>
</evidence>
<evidence type="ECO:0000313" key="4">
    <source>
        <dbReference type="Proteomes" id="UP000014155"/>
    </source>
</evidence>
<comment type="caution">
    <text evidence="3">The sequence shown here is derived from an EMBL/GenBank/DDBJ whole genome shotgun (WGS) entry which is preliminary data.</text>
</comment>
<dbReference type="PATRIC" id="fig|1195236.3.peg.3964"/>
<evidence type="ECO:0000313" key="3">
    <source>
        <dbReference type="EMBL" id="EMS70395.1"/>
    </source>
</evidence>
<dbReference type="Proteomes" id="UP000014155">
    <property type="component" value="Unassembled WGS sequence"/>
</dbReference>
<gene>
    <name evidence="3" type="ORF">CTER_3750</name>
</gene>
<keyword evidence="2" id="KW-0812">Transmembrane</keyword>
<dbReference type="AlphaFoldDB" id="S0FGB7"/>
<feature type="transmembrane region" description="Helical" evidence="2">
    <location>
        <begin position="6"/>
        <end position="25"/>
    </location>
</feature>
<keyword evidence="4" id="KW-1185">Reference proteome</keyword>
<proteinExistence type="predicted"/>